<reference evidence="3 4" key="1">
    <citation type="submission" date="2023-01" db="EMBL/GenBank/DDBJ databases">
        <title>Analysis of 21 Apiospora genomes using comparative genomics revels a genus with tremendous synthesis potential of carbohydrate active enzymes and secondary metabolites.</title>
        <authorList>
            <person name="Sorensen T."/>
        </authorList>
    </citation>
    <scope>NUCLEOTIDE SEQUENCE [LARGE SCALE GENOMIC DNA]</scope>
    <source>
        <strain evidence="3 4">CBS 135458</strain>
    </source>
</reference>
<feature type="region of interest" description="Disordered" evidence="2">
    <location>
        <begin position="170"/>
        <end position="192"/>
    </location>
</feature>
<organism evidence="3 4">
    <name type="scientific">Apiospora phragmitis</name>
    <dbReference type="NCBI Taxonomy" id="2905665"/>
    <lineage>
        <taxon>Eukaryota</taxon>
        <taxon>Fungi</taxon>
        <taxon>Dikarya</taxon>
        <taxon>Ascomycota</taxon>
        <taxon>Pezizomycotina</taxon>
        <taxon>Sordariomycetes</taxon>
        <taxon>Xylariomycetidae</taxon>
        <taxon>Amphisphaeriales</taxon>
        <taxon>Apiosporaceae</taxon>
        <taxon>Apiospora</taxon>
    </lineage>
</organism>
<sequence length="330" mass="35538">MATISSSSIYYPIRHVFGVSKAKHDTECSAMKEAFAKLDDAAAAAGAANGAATPAALGTAIDDENKGEVKVKTEYMKELKEIKERIANAMRIADDLLASDDFIIKDENEDKEKDECAVVDEKDDASSYDGSRDEYLHDFDYDDDASCWPAPLRPMRPRPAAADEYKALASTSPYDDESGHHQTTRGSSDTIADRRGRAGLRIKAPAPAAVDACMAAFEAKYGRSLTIRKPAAAALPKSRQHHERRAQRQQAASAATTALAATATGEESVREALKRMDRAMLSIQDSVARWEAEMMLEGADEDEGAEHVFASGVHAPPSPSLASSSPASNE</sequence>
<gene>
    <name evidence="3" type="ORF">PG994_005103</name>
</gene>
<evidence type="ECO:0000256" key="1">
    <source>
        <dbReference type="SAM" id="Coils"/>
    </source>
</evidence>
<feature type="coiled-coil region" evidence="1">
    <location>
        <begin position="72"/>
        <end position="99"/>
    </location>
</feature>
<dbReference type="RefSeq" id="XP_066718679.1">
    <property type="nucleotide sequence ID" value="XM_066856512.1"/>
</dbReference>
<feature type="compositionally biased region" description="Low complexity" evidence="2">
    <location>
        <begin position="320"/>
        <end position="330"/>
    </location>
</feature>
<comment type="caution">
    <text evidence="3">The sequence shown here is derived from an EMBL/GenBank/DDBJ whole genome shotgun (WGS) entry which is preliminary data.</text>
</comment>
<feature type="region of interest" description="Disordered" evidence="2">
    <location>
        <begin position="232"/>
        <end position="267"/>
    </location>
</feature>
<feature type="compositionally biased region" description="Low complexity" evidence="2">
    <location>
        <begin position="248"/>
        <end position="264"/>
    </location>
</feature>
<evidence type="ECO:0000256" key="2">
    <source>
        <dbReference type="SAM" id="MobiDB-lite"/>
    </source>
</evidence>
<accession>A0ABR1VSG8</accession>
<evidence type="ECO:0000313" key="3">
    <source>
        <dbReference type="EMBL" id="KAK8074204.1"/>
    </source>
</evidence>
<keyword evidence="4" id="KW-1185">Reference proteome</keyword>
<protein>
    <submittedName>
        <fullName evidence="3">Uncharacterized protein</fullName>
    </submittedName>
</protein>
<proteinExistence type="predicted"/>
<feature type="compositionally biased region" description="Basic residues" evidence="2">
    <location>
        <begin position="238"/>
        <end position="247"/>
    </location>
</feature>
<evidence type="ECO:0000313" key="4">
    <source>
        <dbReference type="Proteomes" id="UP001480595"/>
    </source>
</evidence>
<name>A0ABR1VSG8_9PEZI</name>
<keyword evidence="1" id="KW-0175">Coiled coil</keyword>
<dbReference type="Proteomes" id="UP001480595">
    <property type="component" value="Unassembled WGS sequence"/>
</dbReference>
<dbReference type="EMBL" id="JAQQWL010000005">
    <property type="protein sequence ID" value="KAK8074204.1"/>
    <property type="molecule type" value="Genomic_DNA"/>
</dbReference>
<dbReference type="GeneID" id="92089575"/>
<feature type="region of interest" description="Disordered" evidence="2">
    <location>
        <begin position="294"/>
        <end position="330"/>
    </location>
</feature>